<dbReference type="OrthoDB" id="9778880at2"/>
<proteinExistence type="inferred from homology"/>
<dbReference type="PIRSF" id="PIRSF001365">
    <property type="entry name" value="DHDPS"/>
    <property type="match status" value="1"/>
</dbReference>
<dbReference type="SUPFAM" id="SSF51569">
    <property type="entry name" value="Aldolase"/>
    <property type="match status" value="1"/>
</dbReference>
<dbReference type="PANTHER" id="PTHR12128">
    <property type="entry name" value="DIHYDRODIPICOLINATE SYNTHASE"/>
    <property type="match status" value="1"/>
</dbReference>
<accession>A0A2S2CV29</accession>
<dbReference type="EMBL" id="CP029354">
    <property type="protein sequence ID" value="AWK88373.1"/>
    <property type="molecule type" value="Genomic_DNA"/>
</dbReference>
<dbReference type="PRINTS" id="PR00146">
    <property type="entry name" value="DHPICSNTHASE"/>
</dbReference>
<protein>
    <submittedName>
        <fullName evidence="5">Dihydrodipicolinate synthase family protein</fullName>
    </submittedName>
</protein>
<dbReference type="KEGG" id="azz:DEW08_20020"/>
<feature type="binding site" evidence="4">
    <location>
        <position position="206"/>
    </location>
    <ligand>
        <name>pyruvate</name>
        <dbReference type="ChEBI" id="CHEBI:15361"/>
    </ligand>
</feature>
<evidence type="ECO:0000313" key="5">
    <source>
        <dbReference type="EMBL" id="AWK88373.1"/>
    </source>
</evidence>
<dbReference type="Pfam" id="PF00701">
    <property type="entry name" value="DHDPS"/>
    <property type="match status" value="1"/>
</dbReference>
<evidence type="ECO:0000256" key="4">
    <source>
        <dbReference type="PIRSR" id="PIRSR001365-2"/>
    </source>
</evidence>
<evidence type="ECO:0000313" key="6">
    <source>
        <dbReference type="Proteomes" id="UP000245629"/>
    </source>
</evidence>
<comment type="similarity">
    <text evidence="2">Belongs to the DapA family.</text>
</comment>
<dbReference type="AlphaFoldDB" id="A0A2S2CV29"/>
<evidence type="ECO:0000256" key="3">
    <source>
        <dbReference type="PIRSR" id="PIRSR001365-1"/>
    </source>
</evidence>
<dbReference type="GO" id="GO:0008840">
    <property type="term" value="F:4-hydroxy-tetrahydrodipicolinate synthase activity"/>
    <property type="evidence" value="ECO:0007669"/>
    <property type="project" value="TreeGrafter"/>
</dbReference>
<feature type="active site" description="Proton donor/acceptor" evidence="3">
    <location>
        <position position="136"/>
    </location>
</feature>
<evidence type="ECO:0000256" key="1">
    <source>
        <dbReference type="ARBA" id="ARBA00023239"/>
    </source>
</evidence>
<keyword evidence="6" id="KW-1185">Reference proteome</keyword>
<dbReference type="PANTHER" id="PTHR12128:SF72">
    <property type="entry name" value="DIHYDRODIPICOLINATE SYNTHASE"/>
    <property type="match status" value="1"/>
</dbReference>
<dbReference type="CDD" id="cd00408">
    <property type="entry name" value="DHDPS-like"/>
    <property type="match status" value="1"/>
</dbReference>
<dbReference type="Gene3D" id="3.20.20.70">
    <property type="entry name" value="Aldolase class I"/>
    <property type="match status" value="1"/>
</dbReference>
<name>A0A2S2CV29_9PROT</name>
<dbReference type="InterPro" id="IPR002220">
    <property type="entry name" value="DapA-like"/>
</dbReference>
<keyword evidence="1 2" id="KW-0456">Lyase</keyword>
<dbReference type="RefSeq" id="WP_109330581.1">
    <property type="nucleotide sequence ID" value="NZ_CP029354.1"/>
</dbReference>
<organism evidence="5 6">
    <name type="scientific">Azospirillum thermophilum</name>
    <dbReference type="NCBI Taxonomy" id="2202148"/>
    <lineage>
        <taxon>Bacteria</taxon>
        <taxon>Pseudomonadati</taxon>
        <taxon>Pseudomonadota</taxon>
        <taxon>Alphaproteobacteria</taxon>
        <taxon>Rhodospirillales</taxon>
        <taxon>Azospirillaceae</taxon>
        <taxon>Azospirillum</taxon>
    </lineage>
</organism>
<dbReference type="Proteomes" id="UP000245629">
    <property type="component" value="Chromosome 3"/>
</dbReference>
<feature type="active site" description="Schiff-base intermediate with substrate" evidence="3">
    <location>
        <position position="164"/>
    </location>
</feature>
<dbReference type="SMART" id="SM01130">
    <property type="entry name" value="DHDPS"/>
    <property type="match status" value="1"/>
</dbReference>
<gene>
    <name evidence="5" type="ORF">DEW08_20020</name>
</gene>
<dbReference type="InterPro" id="IPR013785">
    <property type="entry name" value="Aldolase_TIM"/>
</dbReference>
<sequence>MSISWQGVFPAVTTKFKDDHSLDIAEMKTHFTRQIDAGVDGIITTGSLGEAGTLILEEKVEVARTAVEVSRGRVPVLATVVEANTARSVEFVKKAEAAGVDGFMILPAVPYVSDARETLTHFKAIAAAASKPIMIYINPVAYRVDVDLDMLAELANDPKFVAIKESSDDVRRVTRTINRFGDRYRIFCGVDNLALEALFMGADGWVAGLVDAFPEETVAIYKLFRAGRFDEALKIYRWFIPLLELDVSTKLVQNIKLAEAMAGIGNERVRPPRLPLAGEERDRVVRIIEQALKTRPTLPKL</sequence>
<evidence type="ECO:0000256" key="2">
    <source>
        <dbReference type="PIRNR" id="PIRNR001365"/>
    </source>
</evidence>
<reference evidence="6" key="1">
    <citation type="submission" date="2018-05" db="EMBL/GenBank/DDBJ databases">
        <title>Azospirillum thermophila sp. nov., a novel isolated from hot spring.</title>
        <authorList>
            <person name="Zhao Z."/>
        </authorList>
    </citation>
    <scope>NUCLEOTIDE SEQUENCE [LARGE SCALE GENOMIC DNA]</scope>
    <source>
        <strain evidence="6">CFH 70021</strain>
    </source>
</reference>